<dbReference type="PROSITE" id="PS50818">
    <property type="entry name" value="INTEIN_C_TER"/>
    <property type="match status" value="1"/>
</dbReference>
<accession>A0A5C6J0M2</accession>
<organism evidence="1 2">
    <name type="scientific">Streptomyces misionensis</name>
    <dbReference type="NCBI Taxonomy" id="67331"/>
    <lineage>
        <taxon>Bacteria</taxon>
        <taxon>Bacillati</taxon>
        <taxon>Actinomycetota</taxon>
        <taxon>Actinomycetes</taxon>
        <taxon>Kitasatosporales</taxon>
        <taxon>Streptomycetaceae</taxon>
        <taxon>Streptomyces</taxon>
    </lineage>
</organism>
<keyword evidence="2" id="KW-1185">Reference proteome</keyword>
<dbReference type="EMBL" id="VOGW01000170">
    <property type="protein sequence ID" value="TWV34764.1"/>
    <property type="molecule type" value="Genomic_DNA"/>
</dbReference>
<dbReference type="Gene3D" id="2.170.16.10">
    <property type="entry name" value="Hedgehog/Intein (Hint) domain"/>
    <property type="match status" value="1"/>
</dbReference>
<reference evidence="1" key="1">
    <citation type="journal article" date="2019" name="Microbiol. Resour. Announc.">
        <title>Draft Genomic Sequences of Streptomyces misionensis and Streptomyces albidoflavus, bacteria applied for phytopathogen biocontrol.</title>
        <authorList>
            <person name="Pylro V."/>
            <person name="Dias A."/>
            <person name="Andreote F."/>
            <person name="Varani A."/>
            <person name="Andreote C."/>
            <person name="Bernardo E."/>
            <person name="Martins T."/>
        </authorList>
    </citation>
    <scope>NUCLEOTIDE SEQUENCE [LARGE SCALE GENOMIC DNA]</scope>
    <source>
        <strain evidence="1">66</strain>
    </source>
</reference>
<protein>
    <submittedName>
        <fullName evidence="1">Uncharacterized protein</fullName>
    </submittedName>
</protein>
<proteinExistence type="predicted"/>
<gene>
    <name evidence="1" type="ORF">FRZ03_28025</name>
</gene>
<dbReference type="AlphaFoldDB" id="A0A5C6J0M2"/>
<comment type="caution">
    <text evidence="1">The sequence shown here is derived from an EMBL/GenBank/DDBJ whole genome shotgun (WGS) entry which is preliminary data.</text>
</comment>
<sequence length="171" mass="18252">MTPGTKLRQPNGTTATVAAVRNFHQQKTTYDLTVGNLHTYYVLAGATPVLVHNCGGAVTGHPAVCECADGGIPKVRNGKLAGGVHPKANVPFDENGFPDFSAWRHPDVPDVRIELSGSRGTDFARSNRAAGLSETPDGYTWHDHQEPGLMQLIETEAHKRTAHTGGFSGGR</sequence>
<dbReference type="SUPFAM" id="SSF51294">
    <property type="entry name" value="Hedgehog/intein (Hint) domain"/>
    <property type="match status" value="1"/>
</dbReference>
<dbReference type="Proteomes" id="UP000320481">
    <property type="component" value="Unassembled WGS sequence"/>
</dbReference>
<dbReference type="InterPro" id="IPR036844">
    <property type="entry name" value="Hint_dom_sf"/>
</dbReference>
<dbReference type="Pfam" id="PF12639">
    <property type="entry name" value="Colicin-DNase"/>
    <property type="match status" value="1"/>
</dbReference>
<dbReference type="RefSeq" id="WP_146467946.1">
    <property type="nucleotide sequence ID" value="NZ_VOGW01000170.1"/>
</dbReference>
<name>A0A5C6J0M2_9ACTN</name>
<dbReference type="InterPro" id="IPR030934">
    <property type="entry name" value="Intein_C"/>
</dbReference>
<dbReference type="NCBIfam" id="TIGR01443">
    <property type="entry name" value="intein_Cterm"/>
    <property type="match status" value="1"/>
</dbReference>
<evidence type="ECO:0000313" key="2">
    <source>
        <dbReference type="Proteomes" id="UP000320481"/>
    </source>
</evidence>
<evidence type="ECO:0000313" key="1">
    <source>
        <dbReference type="EMBL" id="TWV34764.1"/>
    </source>
</evidence>